<dbReference type="PANTHER" id="PTHR47962:SF5">
    <property type="entry name" value="ATP-DEPENDENT HELICASE LHR-RELATED"/>
    <property type="match status" value="1"/>
</dbReference>
<evidence type="ECO:0000256" key="5">
    <source>
        <dbReference type="ARBA" id="ARBA00022840"/>
    </source>
</evidence>
<dbReference type="Proteomes" id="UP001501251">
    <property type="component" value="Unassembled WGS sequence"/>
</dbReference>
<evidence type="ECO:0000259" key="11">
    <source>
        <dbReference type="PROSITE" id="PS51194"/>
    </source>
</evidence>
<evidence type="ECO:0000313" key="12">
    <source>
        <dbReference type="EMBL" id="GAA4199751.1"/>
    </source>
</evidence>
<feature type="compositionally biased region" description="Basic and acidic residues" evidence="9">
    <location>
        <begin position="772"/>
        <end position="781"/>
    </location>
</feature>
<accession>A0ABP8B7V4</accession>
<feature type="compositionally biased region" description="Basic and acidic residues" evidence="9">
    <location>
        <begin position="741"/>
        <end position="759"/>
    </location>
</feature>
<evidence type="ECO:0000256" key="4">
    <source>
        <dbReference type="ARBA" id="ARBA00022806"/>
    </source>
</evidence>
<dbReference type="EMBL" id="BAABAQ010000010">
    <property type="protein sequence ID" value="GAA4199751.1"/>
    <property type="molecule type" value="Genomic_DNA"/>
</dbReference>
<dbReference type="SMART" id="SM00490">
    <property type="entry name" value="HELICc"/>
    <property type="match status" value="1"/>
</dbReference>
<keyword evidence="5" id="KW-0067">ATP-binding</keyword>
<dbReference type="InterPro" id="IPR027417">
    <property type="entry name" value="P-loop_NTPase"/>
</dbReference>
<dbReference type="PROSITE" id="PS51192">
    <property type="entry name" value="HELICASE_ATP_BIND_1"/>
    <property type="match status" value="1"/>
</dbReference>
<dbReference type="SUPFAM" id="SSF52540">
    <property type="entry name" value="P-loop containing nucleoside triphosphate hydrolases"/>
    <property type="match status" value="1"/>
</dbReference>
<name>A0ABP8B7V4_9ACTN</name>
<dbReference type="NCBIfam" id="NF007284">
    <property type="entry name" value="PRK09751.1"/>
    <property type="match status" value="1"/>
</dbReference>
<dbReference type="PANTHER" id="PTHR47962">
    <property type="entry name" value="ATP-DEPENDENT HELICASE LHR-RELATED-RELATED"/>
    <property type="match status" value="1"/>
</dbReference>
<feature type="region of interest" description="Disordered" evidence="9">
    <location>
        <begin position="1534"/>
        <end position="1566"/>
    </location>
</feature>
<feature type="region of interest" description="Disordered" evidence="9">
    <location>
        <begin position="377"/>
        <end position="399"/>
    </location>
</feature>
<dbReference type="Pfam" id="PF00270">
    <property type="entry name" value="DEAD"/>
    <property type="match status" value="1"/>
</dbReference>
<dbReference type="Pfam" id="PF00271">
    <property type="entry name" value="Helicase_C"/>
    <property type="match status" value="1"/>
</dbReference>
<comment type="caution">
    <text evidence="12">The sequence shown here is derived from an EMBL/GenBank/DDBJ whole genome shotgun (WGS) entry which is preliminary data.</text>
</comment>
<sequence length="1687" mass="178853">MSETTGAGGALDHFTRMTRDWFTGAFAAPTAAQEGAWAAIARGDNTLVVAPTGSGKTLAAFLWSLDRLASSAPGSPLDAGGAIASAGTPAGGAVTGAPGTRAGSTDGGSPANTGLAAGAGTRGGRRRSREDGEPVRRCRVLYVSPLKALAVDVERNLRAPLAGLGQTARRLGLPVPEISVAIRSGDTSPEERRRFATRPSDILITTPESLFLLLTSQAREALRGVETVIVDEVHAVAATKRGAHLALSLERLDTLLPRPAQRIGLSATVRPVSEVAAFLGGARPATVVQPPSDKEIEVEVVVPIEDMTELDTPPPSPDTDDDRWLTETPARRSIWPHVEERLFELIGSHSSTIVFANSRRLAERLCTRLNELAWERREDGEERAGESAGAEPVHWSEGFPGPPASVSTPAAMMAQAGAAKGVVPEIVRAHHGSVSKEERSQIEEALKSGRLPAVVATSSLELGIDMGAVDLVACVGAPPSVASGLQRIGRAGHQVGAVSRGVIFPKYRGDLVQTAVVAERMRSGGIEDLRYPRNPLDVLAQQIVAMTALDEWTVDELEEVVRRAAPYRTLPRSALEATLDMLAGRYPSEEFAELRPRVVWDRVTGTLRGRPGAQRLAVTNGGTIPDRGLFGVFLVGEKSSRVGELDEEMVYESRAGDVFVLGATSWRIEEITADRVLVTPAPGQPGKLPFWHGDTAGRPAELGRAIGAFLREMSAAGADAEAGGGGTRGAKAGDAGAGRGEAGKRESRAGADAENRGAGRGETGGTGAEDTGAEKTGKPEAGDAGAGNGETRAGDAAREAALERIRAAGLDEFAAANLLSYLAEQRQATGYVPDDRTLLVERFHDELGDWRVVVHSPYGARVHAPWALAIGRRLRERYGVDVQAVHSDDGIVLRIPDTLSDPPSDVAVFDADEIERIVTEELGGSALFAARFRECAGRSLLLPRRVPGRRSPLWQQRQRASHLLNVAGRYGSFPVVLETMRECLQDVFDVPGLVRLMRDIEARRVRLVEVETDKASPFAASLLFNYVGAFMYEGDAPLAERRAQALALDTSLLAELLGQADLRELLDLDVITDAERELARLDRPLRDAEDLADLLRSHGPLVAEDVGVRGGDPAWLTALEGSRRAIRVRVAGQERWAAIEDAARLRDALGVPLPVGVPHAFLEPVDDPLGDLLARHARTRTPFLASTAAARFGLGPAVVTDALRRLAASGRVVSGEFRPGGRGEEWCDAGVLRMLRRRSLARLRKEVEPVSPETLAAFAPAWHGVTGSPQRGRPPIDALVGAIEQLQGAAVPASALETLILPSRVPGYDPSFLDELTASGEVIWVGQGSLPGGDGWVSLYFADTAPLLMPGPGDITLTPVHEAVLEVLGGGGALFFRELGARVGALLTGSVPDDRALSAAVWDLVWSGRITGDTLAPLRAVLGTGRPAHRPAPTRRRRAVLPSRSGPPTVGGRWWALPALAEDATQRAHAQAEVLLERHGVVTRGAVTAERPPGGFAAVYQVLRAFEESGRCRRGYFVEGLGGAQFALPGAVDRMRATSPSPDHPDTAPAPDPWSARKPERPEGNTRRAVVLAAADPANPYGAALPWPAHPGEVSHKPGRKAGSLVVLVDGHLTLYVERGGKTLLSFSGDDRLQPAVDALALAVRDGALGKLTVERADGTSINDSPLGAALEAAGFHPTPRGLRLRA</sequence>
<dbReference type="InterPro" id="IPR045628">
    <property type="entry name" value="Lhr_WH_dom"/>
</dbReference>
<feature type="domain" description="Helicase ATP-binding" evidence="10">
    <location>
        <begin position="37"/>
        <end position="287"/>
    </location>
</feature>
<keyword evidence="3" id="KW-0378">Hydrolase</keyword>
<dbReference type="Pfam" id="PF23235">
    <property type="entry name" value="WHD_3rd_Lhr"/>
    <property type="match status" value="1"/>
</dbReference>
<protein>
    <recommendedName>
        <fullName evidence="14">ATP-dependent helicase</fullName>
    </recommendedName>
</protein>
<evidence type="ECO:0000259" key="10">
    <source>
        <dbReference type="PROSITE" id="PS51192"/>
    </source>
</evidence>
<feature type="region of interest" description="Disordered" evidence="9">
    <location>
        <begin position="1426"/>
        <end position="1445"/>
    </location>
</feature>
<evidence type="ECO:0008006" key="14">
    <source>
        <dbReference type="Google" id="ProtNLM"/>
    </source>
</evidence>
<dbReference type="InterPro" id="IPR011545">
    <property type="entry name" value="DEAD/DEAH_box_helicase_dom"/>
</dbReference>
<feature type="domain" description="Helicase C-terminal" evidence="11">
    <location>
        <begin position="337"/>
        <end position="537"/>
    </location>
</feature>
<keyword evidence="1" id="KW-0547">Nucleotide-binding</keyword>
<keyword evidence="8" id="KW-0413">Isomerase</keyword>
<feature type="compositionally biased region" description="Basic and acidic residues" evidence="9">
    <location>
        <begin position="1555"/>
        <end position="1566"/>
    </location>
</feature>
<dbReference type="InterPro" id="IPR001650">
    <property type="entry name" value="Helicase_C-like"/>
</dbReference>
<dbReference type="Pfam" id="PF23236">
    <property type="entry name" value="WHD_2nd_Lhr"/>
    <property type="match status" value="1"/>
</dbReference>
<dbReference type="InterPro" id="IPR055369">
    <property type="entry name" value="WH2_Lhr"/>
</dbReference>
<dbReference type="SMART" id="SM00487">
    <property type="entry name" value="DEXDc"/>
    <property type="match status" value="1"/>
</dbReference>
<dbReference type="InterPro" id="IPR014001">
    <property type="entry name" value="Helicase_ATP-bd"/>
</dbReference>
<feature type="region of interest" description="Disordered" evidence="9">
    <location>
        <begin position="719"/>
        <end position="795"/>
    </location>
</feature>
<keyword evidence="7" id="KW-0234">DNA repair</keyword>
<organism evidence="12 13">
    <name type="scientific">Streptosporangium oxazolinicum</name>
    <dbReference type="NCBI Taxonomy" id="909287"/>
    <lineage>
        <taxon>Bacteria</taxon>
        <taxon>Bacillati</taxon>
        <taxon>Actinomycetota</taxon>
        <taxon>Actinomycetes</taxon>
        <taxon>Streptosporangiales</taxon>
        <taxon>Streptosporangiaceae</taxon>
        <taxon>Streptosporangium</taxon>
    </lineage>
</organism>
<dbReference type="InterPro" id="IPR055367">
    <property type="entry name" value="WH4_Lhr"/>
</dbReference>
<keyword evidence="13" id="KW-1185">Reference proteome</keyword>
<dbReference type="Pfam" id="PF19306">
    <property type="entry name" value="WHD_Lhr"/>
    <property type="match status" value="1"/>
</dbReference>
<dbReference type="RefSeq" id="WP_344920678.1">
    <property type="nucleotide sequence ID" value="NZ_BAABAQ010000010.1"/>
</dbReference>
<evidence type="ECO:0000256" key="1">
    <source>
        <dbReference type="ARBA" id="ARBA00022741"/>
    </source>
</evidence>
<dbReference type="InterPro" id="IPR052511">
    <property type="entry name" value="ATP-dep_Helicase"/>
</dbReference>
<keyword evidence="4" id="KW-0347">Helicase</keyword>
<evidence type="ECO:0000256" key="9">
    <source>
        <dbReference type="SAM" id="MobiDB-lite"/>
    </source>
</evidence>
<evidence type="ECO:0000256" key="3">
    <source>
        <dbReference type="ARBA" id="ARBA00022801"/>
    </source>
</evidence>
<feature type="compositionally biased region" description="Basic residues" evidence="9">
    <location>
        <begin position="1427"/>
        <end position="1439"/>
    </location>
</feature>
<dbReference type="InterPro" id="IPR055368">
    <property type="entry name" value="WH3_Lhr"/>
</dbReference>
<reference evidence="13" key="1">
    <citation type="journal article" date="2019" name="Int. J. Syst. Evol. Microbiol.">
        <title>The Global Catalogue of Microorganisms (GCM) 10K type strain sequencing project: providing services to taxonomists for standard genome sequencing and annotation.</title>
        <authorList>
            <consortium name="The Broad Institute Genomics Platform"/>
            <consortium name="The Broad Institute Genome Sequencing Center for Infectious Disease"/>
            <person name="Wu L."/>
            <person name="Ma J."/>
        </authorList>
    </citation>
    <scope>NUCLEOTIDE SEQUENCE [LARGE SCALE GENOMIC DNA]</scope>
    <source>
        <strain evidence="13">JCM 17388</strain>
    </source>
</reference>
<evidence type="ECO:0000256" key="8">
    <source>
        <dbReference type="ARBA" id="ARBA00023235"/>
    </source>
</evidence>
<evidence type="ECO:0000256" key="6">
    <source>
        <dbReference type="ARBA" id="ARBA00023125"/>
    </source>
</evidence>
<dbReference type="Pfam" id="PF08494">
    <property type="entry name" value="DEAD_assoc"/>
    <property type="match status" value="1"/>
</dbReference>
<evidence type="ECO:0000256" key="7">
    <source>
        <dbReference type="ARBA" id="ARBA00023204"/>
    </source>
</evidence>
<gene>
    <name evidence="12" type="ORF">GCM10022252_52030</name>
</gene>
<proteinExistence type="predicted"/>
<evidence type="ECO:0000313" key="13">
    <source>
        <dbReference type="Proteomes" id="UP001501251"/>
    </source>
</evidence>
<dbReference type="InterPro" id="IPR013701">
    <property type="entry name" value="Lhr-like_DEAD/DEAH_assoc"/>
</dbReference>
<keyword evidence="2" id="KW-0227">DNA damage</keyword>
<evidence type="ECO:0000256" key="2">
    <source>
        <dbReference type="ARBA" id="ARBA00022763"/>
    </source>
</evidence>
<dbReference type="Gene3D" id="3.40.50.300">
    <property type="entry name" value="P-loop containing nucleotide triphosphate hydrolases"/>
    <property type="match status" value="3"/>
</dbReference>
<dbReference type="Pfam" id="PF23234">
    <property type="entry name" value="WHD_4th_Lhr"/>
    <property type="match status" value="1"/>
</dbReference>
<keyword evidence="6" id="KW-0238">DNA-binding</keyword>
<feature type="region of interest" description="Disordered" evidence="9">
    <location>
        <begin position="90"/>
        <end position="133"/>
    </location>
</feature>
<dbReference type="PROSITE" id="PS51194">
    <property type="entry name" value="HELICASE_CTER"/>
    <property type="match status" value="1"/>
</dbReference>